<evidence type="ECO:0000256" key="4">
    <source>
        <dbReference type="ARBA" id="ARBA00023224"/>
    </source>
</evidence>
<evidence type="ECO:0000259" key="8">
    <source>
        <dbReference type="PROSITE" id="PS50111"/>
    </source>
</evidence>
<feature type="transmembrane region" description="Helical" evidence="7">
    <location>
        <begin position="182"/>
        <end position="202"/>
    </location>
</feature>
<dbReference type="CDD" id="cd06225">
    <property type="entry name" value="HAMP"/>
    <property type="match status" value="1"/>
</dbReference>
<gene>
    <name evidence="10" type="ORF">PQ456_06150</name>
</gene>
<dbReference type="PANTHER" id="PTHR32089:SF112">
    <property type="entry name" value="LYSOZYME-LIKE PROTEIN-RELATED"/>
    <property type="match status" value="1"/>
</dbReference>
<dbReference type="SMART" id="SM00304">
    <property type="entry name" value="HAMP"/>
    <property type="match status" value="1"/>
</dbReference>
<dbReference type="CDD" id="cd11386">
    <property type="entry name" value="MCP_signal"/>
    <property type="match status" value="1"/>
</dbReference>
<evidence type="ECO:0000313" key="10">
    <source>
        <dbReference type="EMBL" id="WCT57094.1"/>
    </source>
</evidence>
<dbReference type="PROSITE" id="PS50885">
    <property type="entry name" value="HAMP"/>
    <property type="match status" value="1"/>
</dbReference>
<dbReference type="KEGG" id="pka:PQ456_06150"/>
<dbReference type="Pfam" id="PF00672">
    <property type="entry name" value="HAMP"/>
    <property type="match status" value="1"/>
</dbReference>
<dbReference type="SMART" id="SM00283">
    <property type="entry name" value="MA"/>
    <property type="match status" value="1"/>
</dbReference>
<evidence type="ECO:0000256" key="7">
    <source>
        <dbReference type="SAM" id="Phobius"/>
    </source>
</evidence>
<dbReference type="Gene3D" id="1.10.287.950">
    <property type="entry name" value="Methyl-accepting chemotaxis protein"/>
    <property type="match status" value="1"/>
</dbReference>
<feature type="domain" description="HAMP" evidence="9">
    <location>
        <begin position="206"/>
        <end position="258"/>
    </location>
</feature>
<dbReference type="Proteomes" id="UP001220509">
    <property type="component" value="Chromosome"/>
</dbReference>
<feature type="transmembrane region" description="Helical" evidence="7">
    <location>
        <begin position="12"/>
        <end position="34"/>
    </location>
</feature>
<evidence type="ECO:0000256" key="5">
    <source>
        <dbReference type="ARBA" id="ARBA00029447"/>
    </source>
</evidence>
<name>A0AAX3M4E7_9BACL</name>
<dbReference type="AlphaFoldDB" id="A0AAX3M4E7"/>
<sequence>MFRINQFISRKIMVTFALLIVAVCIVLSLFFFFMTQRIINQNVVPQFRQVLNIAMDGIIKGMDNTQAMQAAQGNSGEIMKIETYLETQLQAYQLDNLYLLRIEENKAVVEAVANSSKNFKDKQEVQLSDNINTAMSQGKLLTDLYQTDAGSTVTYYYRVPGSSVIVAASMDASFVNGIISNLIWTTVIVAIVALAVCLWVAYKFSRKITLPLARLVRHTRLVAEGNLQQEIKMTGNDEIAQLARGFRLMTENLRTMVHQVLDSSDKVAVGTEALTTRLNKMQHMVDQSVQSVTSIESGSEMIANTTSENARAMEEITTGIQHIASSTAEISEQIGDASDSAITGNQMAQQAVTQMGSVEQAVQDTKLSVQTLIDRSESISQILVAMSDITKQIRMLSLNASIEAARAGEHGRGFAVVAQEVGKLAEQSRHSTYEIEEALESIREESQKSTQSMDIVNNEVRSGTELVQQAGEAFNRFVEMMQIANQTVQSASAATQEISAGSEEVSASVDETAEITHKSLSNVKAIAKNAERQSGEMLAYVEIMRELNNEALSLQNIVSKFKI</sequence>
<comment type="similarity">
    <text evidence="5">Belongs to the methyl-accepting chemotaxis (MCP) protein family.</text>
</comment>
<reference evidence="10 11" key="1">
    <citation type="submission" date="2023-02" db="EMBL/GenBank/DDBJ databases">
        <title>Genome sequence of Paenibacillus kyungheensis KACC 18744.</title>
        <authorList>
            <person name="Kim S."/>
            <person name="Heo J."/>
            <person name="Kwon S.-W."/>
        </authorList>
    </citation>
    <scope>NUCLEOTIDE SEQUENCE [LARGE SCALE GENOMIC DNA]</scope>
    <source>
        <strain evidence="10 11">KACC 18744</strain>
    </source>
</reference>
<dbReference type="Gene3D" id="6.10.340.10">
    <property type="match status" value="1"/>
</dbReference>
<accession>A0AAX3M4E7</accession>
<dbReference type="RefSeq" id="WP_273615340.1">
    <property type="nucleotide sequence ID" value="NZ_CP117416.1"/>
</dbReference>
<evidence type="ECO:0000256" key="1">
    <source>
        <dbReference type="ARBA" id="ARBA00004236"/>
    </source>
</evidence>
<dbReference type="GO" id="GO:0007165">
    <property type="term" value="P:signal transduction"/>
    <property type="evidence" value="ECO:0007669"/>
    <property type="project" value="UniProtKB-KW"/>
</dbReference>
<dbReference type="InterPro" id="IPR003660">
    <property type="entry name" value="HAMP_dom"/>
</dbReference>
<organism evidence="10 11">
    <name type="scientific">Paenibacillus kyungheensis</name>
    <dbReference type="NCBI Taxonomy" id="1452732"/>
    <lineage>
        <taxon>Bacteria</taxon>
        <taxon>Bacillati</taxon>
        <taxon>Bacillota</taxon>
        <taxon>Bacilli</taxon>
        <taxon>Bacillales</taxon>
        <taxon>Paenibacillaceae</taxon>
        <taxon>Paenibacillus</taxon>
    </lineage>
</organism>
<proteinExistence type="inferred from homology"/>
<keyword evidence="11" id="KW-1185">Reference proteome</keyword>
<evidence type="ECO:0000256" key="6">
    <source>
        <dbReference type="PROSITE-ProRule" id="PRU00284"/>
    </source>
</evidence>
<keyword evidence="7" id="KW-0812">Transmembrane</keyword>
<keyword evidence="2" id="KW-1003">Cell membrane</keyword>
<dbReference type="EMBL" id="CP117416">
    <property type="protein sequence ID" value="WCT57094.1"/>
    <property type="molecule type" value="Genomic_DNA"/>
</dbReference>
<evidence type="ECO:0000256" key="3">
    <source>
        <dbReference type="ARBA" id="ARBA00023136"/>
    </source>
</evidence>
<evidence type="ECO:0000259" key="9">
    <source>
        <dbReference type="PROSITE" id="PS50885"/>
    </source>
</evidence>
<keyword evidence="4 6" id="KW-0807">Transducer</keyword>
<feature type="domain" description="Methyl-accepting transducer" evidence="8">
    <location>
        <begin position="277"/>
        <end position="513"/>
    </location>
</feature>
<dbReference type="PANTHER" id="PTHR32089">
    <property type="entry name" value="METHYL-ACCEPTING CHEMOTAXIS PROTEIN MCPB"/>
    <property type="match status" value="1"/>
</dbReference>
<keyword evidence="7" id="KW-1133">Transmembrane helix</keyword>
<evidence type="ECO:0000256" key="2">
    <source>
        <dbReference type="ARBA" id="ARBA00022475"/>
    </source>
</evidence>
<dbReference type="InterPro" id="IPR004089">
    <property type="entry name" value="MCPsignal_dom"/>
</dbReference>
<dbReference type="GO" id="GO:0005886">
    <property type="term" value="C:plasma membrane"/>
    <property type="evidence" value="ECO:0007669"/>
    <property type="project" value="UniProtKB-SubCell"/>
</dbReference>
<evidence type="ECO:0000313" key="11">
    <source>
        <dbReference type="Proteomes" id="UP001220509"/>
    </source>
</evidence>
<dbReference type="SUPFAM" id="SSF58104">
    <property type="entry name" value="Methyl-accepting chemotaxis protein (MCP) signaling domain"/>
    <property type="match status" value="1"/>
</dbReference>
<protein>
    <submittedName>
        <fullName evidence="10">Methyl-accepting chemotaxis protein</fullName>
    </submittedName>
</protein>
<dbReference type="Pfam" id="PF00015">
    <property type="entry name" value="MCPsignal"/>
    <property type="match status" value="1"/>
</dbReference>
<keyword evidence="3 7" id="KW-0472">Membrane</keyword>
<comment type="subcellular location">
    <subcellularLocation>
        <location evidence="1">Cell membrane</location>
    </subcellularLocation>
</comment>
<dbReference type="PROSITE" id="PS50111">
    <property type="entry name" value="CHEMOTAXIS_TRANSDUC_2"/>
    <property type="match status" value="1"/>
</dbReference>